<evidence type="ECO:0000256" key="4">
    <source>
        <dbReference type="SAM" id="MobiDB-lite"/>
    </source>
</evidence>
<keyword evidence="2" id="KW-0677">Repeat</keyword>
<dbReference type="STRING" id="61395.A0A1Y1WMY0"/>
<dbReference type="Gene3D" id="2.130.10.10">
    <property type="entry name" value="YVTN repeat-like/Quinoprotein amine dehydrogenase"/>
    <property type="match status" value="1"/>
</dbReference>
<keyword evidence="1 3" id="KW-0853">WD repeat</keyword>
<dbReference type="RefSeq" id="XP_040747869.1">
    <property type="nucleotide sequence ID" value="XM_040885277.1"/>
</dbReference>
<name>A0A1Y1WMY0_9FUNG</name>
<dbReference type="InterPro" id="IPR019775">
    <property type="entry name" value="WD40_repeat_CS"/>
</dbReference>
<dbReference type="Proteomes" id="UP000193922">
    <property type="component" value="Unassembled WGS sequence"/>
</dbReference>
<dbReference type="OrthoDB" id="5591786at2759"/>
<sequence>MNTSLLFTTTIFDTFSARHGKLNLCAASTRSDLLLVAIGKDIHVYKIDYYSRPPTLKTRFLYPDGPLNDEINAICLGTLFDQEVVAAVFDTGRVIIWKLDLTGTILYTYKNSSSTWGCAIHGETNTIAISANSHNITILEPPGPPTDAPAQLRLKSFLEDHIHNIPNVSFSACGKYLVSASIDSSIRAWDLDSGTPICSYFDRHWCWSALFVYPFYFVPDSLEAGSSTDTERAGVLSDLSAQLMHYIQTTNAGIDTEDDSQSEEVDWEVVDEEEGDDDDEPTPRNALQAPILDHSDDIQNGHTPTTGSDIRGDSSEGHSDDQPFFDAEDGGQASDAGLLTNHGNEESLLTDSAIAADTTSIERRTPLILCGTDYDIVLIDPAKEYMPVVDKIPFAVLGTSGPWLESMDFFDRIAFLEWIPELGIAITASYSGNAAIIKLKQQASSGPKSSNHSCSYKVTAKPLEPIRVSSRLYGIAVYRRSIDRLSQYCSVVVYVVYMDGTMHVYELSSEPSEYFAT</sequence>
<dbReference type="PROSITE" id="PS00678">
    <property type="entry name" value="WD_REPEATS_1"/>
    <property type="match status" value="1"/>
</dbReference>
<dbReference type="GeneID" id="63801925"/>
<organism evidence="5 6">
    <name type="scientific">Linderina pennispora</name>
    <dbReference type="NCBI Taxonomy" id="61395"/>
    <lineage>
        <taxon>Eukaryota</taxon>
        <taxon>Fungi</taxon>
        <taxon>Fungi incertae sedis</taxon>
        <taxon>Zoopagomycota</taxon>
        <taxon>Kickxellomycotina</taxon>
        <taxon>Kickxellomycetes</taxon>
        <taxon>Kickxellales</taxon>
        <taxon>Kickxellaceae</taxon>
        <taxon>Linderina</taxon>
    </lineage>
</organism>
<comment type="caution">
    <text evidence="5">The sequence shown here is derived from an EMBL/GenBank/DDBJ whole genome shotgun (WGS) entry which is preliminary data.</text>
</comment>
<evidence type="ECO:0000256" key="3">
    <source>
        <dbReference type="PROSITE-ProRule" id="PRU00221"/>
    </source>
</evidence>
<dbReference type="PROSITE" id="PS50294">
    <property type="entry name" value="WD_REPEATS_REGION"/>
    <property type="match status" value="1"/>
</dbReference>
<keyword evidence="6" id="KW-1185">Reference proteome</keyword>
<proteinExistence type="predicted"/>
<evidence type="ECO:0000313" key="5">
    <source>
        <dbReference type="EMBL" id="ORX74658.1"/>
    </source>
</evidence>
<evidence type="ECO:0000256" key="1">
    <source>
        <dbReference type="ARBA" id="ARBA00022574"/>
    </source>
</evidence>
<reference evidence="5 6" key="1">
    <citation type="submission" date="2016-07" db="EMBL/GenBank/DDBJ databases">
        <title>Pervasive Adenine N6-methylation of Active Genes in Fungi.</title>
        <authorList>
            <consortium name="DOE Joint Genome Institute"/>
            <person name="Mondo S.J."/>
            <person name="Dannebaum R.O."/>
            <person name="Kuo R.C."/>
            <person name="Labutti K."/>
            <person name="Haridas S."/>
            <person name="Kuo A."/>
            <person name="Salamov A."/>
            <person name="Ahrendt S.R."/>
            <person name="Lipzen A."/>
            <person name="Sullivan W."/>
            <person name="Andreopoulos W.B."/>
            <person name="Clum A."/>
            <person name="Lindquist E."/>
            <person name="Daum C."/>
            <person name="Ramamoorthy G.K."/>
            <person name="Gryganskyi A."/>
            <person name="Culley D."/>
            <person name="Magnuson J.K."/>
            <person name="James T.Y."/>
            <person name="O'Malley M.A."/>
            <person name="Stajich J.E."/>
            <person name="Spatafora J.W."/>
            <person name="Visel A."/>
            <person name="Grigoriev I.V."/>
        </authorList>
    </citation>
    <scope>NUCLEOTIDE SEQUENCE [LARGE SCALE GENOMIC DNA]</scope>
    <source>
        <strain evidence="5 6">ATCC 12442</strain>
    </source>
</reference>
<dbReference type="EMBL" id="MCFD01000001">
    <property type="protein sequence ID" value="ORX74658.1"/>
    <property type="molecule type" value="Genomic_DNA"/>
</dbReference>
<dbReference type="PROSITE" id="PS50082">
    <property type="entry name" value="WD_REPEATS_2"/>
    <property type="match status" value="1"/>
</dbReference>
<feature type="region of interest" description="Disordered" evidence="4">
    <location>
        <begin position="251"/>
        <end position="340"/>
    </location>
</feature>
<dbReference type="AlphaFoldDB" id="A0A1Y1WMY0"/>
<accession>A0A1Y1WMY0</accession>
<dbReference type="InterPro" id="IPR036322">
    <property type="entry name" value="WD40_repeat_dom_sf"/>
</dbReference>
<evidence type="ECO:0000256" key="2">
    <source>
        <dbReference type="ARBA" id="ARBA00022737"/>
    </source>
</evidence>
<protein>
    <submittedName>
        <fullName evidence="5">WD40 repeat-like protein</fullName>
    </submittedName>
</protein>
<evidence type="ECO:0000313" key="6">
    <source>
        <dbReference type="Proteomes" id="UP000193922"/>
    </source>
</evidence>
<dbReference type="InterPro" id="IPR001680">
    <property type="entry name" value="WD40_rpt"/>
</dbReference>
<gene>
    <name evidence="5" type="ORF">DL89DRAFT_254457</name>
</gene>
<dbReference type="SMART" id="SM00320">
    <property type="entry name" value="WD40"/>
    <property type="match status" value="2"/>
</dbReference>
<feature type="repeat" description="WD" evidence="3">
    <location>
        <begin position="158"/>
        <end position="199"/>
    </location>
</feature>
<dbReference type="SUPFAM" id="SSF50978">
    <property type="entry name" value="WD40 repeat-like"/>
    <property type="match status" value="1"/>
</dbReference>
<dbReference type="InterPro" id="IPR015943">
    <property type="entry name" value="WD40/YVTN_repeat-like_dom_sf"/>
</dbReference>
<feature type="compositionally biased region" description="Basic and acidic residues" evidence="4">
    <location>
        <begin position="310"/>
        <end position="321"/>
    </location>
</feature>
<feature type="compositionally biased region" description="Acidic residues" evidence="4">
    <location>
        <begin position="255"/>
        <end position="280"/>
    </location>
</feature>